<sequence length="63" mass="7156">MDGDLQRSPPHCRASPNYSPPQAQPPLKPERRHHHHHHRYALPLLPLRPPQTLDPPGGGDPPW</sequence>
<reference evidence="2" key="1">
    <citation type="submission" date="2014-09" db="EMBL/GenBank/DDBJ databases">
        <authorList>
            <person name="Magalhaes I.L.F."/>
            <person name="Oliveira U."/>
            <person name="Santos F.R."/>
            <person name="Vidigal T.H.D.A."/>
            <person name="Brescovit A.D."/>
            <person name="Santos A.J."/>
        </authorList>
    </citation>
    <scope>NUCLEOTIDE SEQUENCE</scope>
    <source>
        <tissue evidence="2">Shoot tissue taken approximately 20 cm above the soil surface</tissue>
    </source>
</reference>
<feature type="compositionally biased region" description="Basic residues" evidence="1">
    <location>
        <begin position="30"/>
        <end position="40"/>
    </location>
</feature>
<reference evidence="2" key="2">
    <citation type="journal article" date="2015" name="Data Brief">
        <title>Shoot transcriptome of the giant reed, Arundo donax.</title>
        <authorList>
            <person name="Barrero R.A."/>
            <person name="Guerrero F.D."/>
            <person name="Moolhuijzen P."/>
            <person name="Goolsby J.A."/>
            <person name="Tidwell J."/>
            <person name="Bellgard S.E."/>
            <person name="Bellgard M.I."/>
        </authorList>
    </citation>
    <scope>NUCLEOTIDE SEQUENCE</scope>
    <source>
        <tissue evidence="2">Shoot tissue taken approximately 20 cm above the soil surface</tissue>
    </source>
</reference>
<feature type="compositionally biased region" description="Pro residues" evidence="1">
    <location>
        <begin position="46"/>
        <end position="63"/>
    </location>
</feature>
<dbReference type="EMBL" id="GBRH01158809">
    <property type="protein sequence ID" value="JAE39087.1"/>
    <property type="molecule type" value="Transcribed_RNA"/>
</dbReference>
<evidence type="ECO:0000256" key="1">
    <source>
        <dbReference type="SAM" id="MobiDB-lite"/>
    </source>
</evidence>
<evidence type="ECO:0000313" key="2">
    <source>
        <dbReference type="EMBL" id="JAE39087.1"/>
    </source>
</evidence>
<dbReference type="AlphaFoldDB" id="A0A0A9HQV4"/>
<feature type="compositionally biased region" description="Pro residues" evidence="1">
    <location>
        <begin position="18"/>
        <end position="27"/>
    </location>
</feature>
<feature type="region of interest" description="Disordered" evidence="1">
    <location>
        <begin position="1"/>
        <end position="63"/>
    </location>
</feature>
<organism evidence="2">
    <name type="scientific">Arundo donax</name>
    <name type="common">Giant reed</name>
    <name type="synonym">Donax arundinaceus</name>
    <dbReference type="NCBI Taxonomy" id="35708"/>
    <lineage>
        <taxon>Eukaryota</taxon>
        <taxon>Viridiplantae</taxon>
        <taxon>Streptophyta</taxon>
        <taxon>Embryophyta</taxon>
        <taxon>Tracheophyta</taxon>
        <taxon>Spermatophyta</taxon>
        <taxon>Magnoliopsida</taxon>
        <taxon>Liliopsida</taxon>
        <taxon>Poales</taxon>
        <taxon>Poaceae</taxon>
        <taxon>PACMAD clade</taxon>
        <taxon>Arundinoideae</taxon>
        <taxon>Arundineae</taxon>
        <taxon>Arundo</taxon>
    </lineage>
</organism>
<proteinExistence type="predicted"/>
<accession>A0A0A9HQV4</accession>
<name>A0A0A9HQV4_ARUDO</name>
<protein>
    <submittedName>
        <fullName evidence="2">Uncharacterized protein</fullName>
    </submittedName>
</protein>